<evidence type="ECO:0000313" key="2">
    <source>
        <dbReference type="Proteomes" id="UP000186132"/>
    </source>
</evidence>
<name>A0A1M5HCH6_9ACTN</name>
<keyword evidence="2" id="KW-1185">Reference proteome</keyword>
<dbReference type="RefSeq" id="WP_073388139.1">
    <property type="nucleotide sequence ID" value="NZ_FQVU01000002.1"/>
</dbReference>
<accession>A0A1M5HCH6</accession>
<proteinExistence type="predicted"/>
<dbReference type="Proteomes" id="UP000186132">
    <property type="component" value="Unassembled WGS sequence"/>
</dbReference>
<dbReference type="EMBL" id="FQVU01000002">
    <property type="protein sequence ID" value="SHG13637.1"/>
    <property type="molecule type" value="Genomic_DNA"/>
</dbReference>
<protein>
    <submittedName>
        <fullName evidence="1">Uncharacterized protein</fullName>
    </submittedName>
</protein>
<dbReference type="AlphaFoldDB" id="A0A1M5HCH6"/>
<gene>
    <name evidence="1" type="ORF">SAMN05443575_1474</name>
</gene>
<evidence type="ECO:0000313" key="1">
    <source>
        <dbReference type="EMBL" id="SHG13637.1"/>
    </source>
</evidence>
<sequence length="171" mass="19598">MTEKPDPQQFWREHKRKFYSANFAYFSGAHGAIIAAIKRCYNDFCLRGFLTPEQFVQCALEVMQDNHAMRAGWLRNTATYRELHHAQARTLGSTELAARAVGTVWSKDVGFHYLSAHDVVERCRDERGARCGVVWGDHVPFPDLPSALAYRDARRREDAADPDLELPEDWA</sequence>
<organism evidence="1 2">
    <name type="scientific">Jatrophihabitans endophyticus</name>
    <dbReference type="NCBI Taxonomy" id="1206085"/>
    <lineage>
        <taxon>Bacteria</taxon>
        <taxon>Bacillati</taxon>
        <taxon>Actinomycetota</taxon>
        <taxon>Actinomycetes</taxon>
        <taxon>Jatrophihabitantales</taxon>
        <taxon>Jatrophihabitantaceae</taxon>
        <taxon>Jatrophihabitans</taxon>
    </lineage>
</organism>
<reference evidence="1 2" key="1">
    <citation type="submission" date="2016-11" db="EMBL/GenBank/DDBJ databases">
        <authorList>
            <person name="Jaros S."/>
            <person name="Januszkiewicz K."/>
            <person name="Wedrychowicz H."/>
        </authorList>
    </citation>
    <scope>NUCLEOTIDE SEQUENCE [LARGE SCALE GENOMIC DNA]</scope>
    <source>
        <strain evidence="1 2">DSM 45627</strain>
    </source>
</reference>